<gene>
    <name evidence="1" type="ORF">EGR_06044</name>
</gene>
<reference evidence="1 2" key="1">
    <citation type="journal article" date="2013" name="Nat. Genet.">
        <title>The genome of the hydatid tapeworm Echinococcus granulosus.</title>
        <authorList>
            <person name="Zheng H."/>
            <person name="Zhang W."/>
            <person name="Zhang L."/>
            <person name="Zhang Z."/>
            <person name="Li J."/>
            <person name="Lu G."/>
            <person name="Zhu Y."/>
            <person name="Wang Y."/>
            <person name="Huang Y."/>
            <person name="Liu J."/>
            <person name="Kang H."/>
            <person name="Chen J."/>
            <person name="Wang L."/>
            <person name="Chen A."/>
            <person name="Yu S."/>
            <person name="Gao Z."/>
            <person name="Jin L."/>
            <person name="Gu W."/>
            <person name="Wang Z."/>
            <person name="Zhao L."/>
            <person name="Shi B."/>
            <person name="Wen H."/>
            <person name="Lin R."/>
            <person name="Jones M.K."/>
            <person name="Brejova B."/>
            <person name="Vinar T."/>
            <person name="Zhao G."/>
            <person name="McManus D.P."/>
            <person name="Chen Z."/>
            <person name="Zhou Y."/>
            <person name="Wang S."/>
        </authorList>
    </citation>
    <scope>NUCLEOTIDE SEQUENCE [LARGE SCALE GENOMIC DNA]</scope>
</reference>
<proteinExistence type="predicted"/>
<sequence>MALPHQNRLLFGIKRILNGAESSQKIDSFYSGWIFSNGFRAVLLGNIKTDAKISAFLINTSYVRGKHLGQCFSNFKFLRNLELKIANMSTVLGRVMPLNAFNLQPTRNNLERASKNQRCNYTGFHPQTAEINHTYLQNISHPFTL</sequence>
<accession>W6ULN4</accession>
<dbReference type="RefSeq" id="XP_024350248.1">
    <property type="nucleotide sequence ID" value="XM_024495293.1"/>
</dbReference>
<evidence type="ECO:0000313" key="2">
    <source>
        <dbReference type="Proteomes" id="UP000019149"/>
    </source>
</evidence>
<dbReference type="KEGG" id="egl:EGR_06044"/>
<keyword evidence="2" id="KW-1185">Reference proteome</keyword>
<dbReference type="EMBL" id="APAU02000050">
    <property type="protein sequence ID" value="EUB59052.1"/>
    <property type="molecule type" value="Genomic_DNA"/>
</dbReference>
<organism evidence="1 2">
    <name type="scientific">Echinococcus granulosus</name>
    <name type="common">Hydatid tapeworm</name>
    <dbReference type="NCBI Taxonomy" id="6210"/>
    <lineage>
        <taxon>Eukaryota</taxon>
        <taxon>Metazoa</taxon>
        <taxon>Spiralia</taxon>
        <taxon>Lophotrochozoa</taxon>
        <taxon>Platyhelminthes</taxon>
        <taxon>Cestoda</taxon>
        <taxon>Eucestoda</taxon>
        <taxon>Cyclophyllidea</taxon>
        <taxon>Taeniidae</taxon>
        <taxon>Echinococcus</taxon>
        <taxon>Echinococcus granulosus group</taxon>
    </lineage>
</organism>
<dbReference type="AlphaFoldDB" id="W6ULN4"/>
<name>W6ULN4_ECHGR</name>
<comment type="caution">
    <text evidence="1">The sequence shown here is derived from an EMBL/GenBank/DDBJ whole genome shotgun (WGS) entry which is preliminary data.</text>
</comment>
<dbReference type="Proteomes" id="UP000019149">
    <property type="component" value="Unassembled WGS sequence"/>
</dbReference>
<protein>
    <submittedName>
        <fullName evidence="1">Uncharacterized protein</fullName>
    </submittedName>
</protein>
<dbReference type="GeneID" id="36341759"/>
<evidence type="ECO:0000313" key="1">
    <source>
        <dbReference type="EMBL" id="EUB59052.1"/>
    </source>
</evidence>
<dbReference type="CTD" id="36341759"/>